<dbReference type="AlphaFoldDB" id="G5AJ22"/>
<proteinExistence type="predicted"/>
<dbReference type="RefSeq" id="XP_009540073.1">
    <property type="nucleotide sequence ID" value="XM_009541778.1"/>
</dbReference>
<name>G5AJ22_PHYSP</name>
<organism evidence="1 2">
    <name type="scientific">Phytophthora sojae (strain P6497)</name>
    <name type="common">Soybean stem and root rot agent</name>
    <name type="synonym">Phytophthora megasperma f. sp. glycines</name>
    <dbReference type="NCBI Taxonomy" id="1094619"/>
    <lineage>
        <taxon>Eukaryota</taxon>
        <taxon>Sar</taxon>
        <taxon>Stramenopiles</taxon>
        <taxon>Oomycota</taxon>
        <taxon>Peronosporomycetes</taxon>
        <taxon>Peronosporales</taxon>
        <taxon>Peronosporaceae</taxon>
        <taxon>Phytophthora</taxon>
    </lineage>
</organism>
<reference evidence="1 2" key="1">
    <citation type="journal article" date="2006" name="Science">
        <title>Phytophthora genome sequences uncover evolutionary origins and mechanisms of pathogenesis.</title>
        <authorList>
            <person name="Tyler B.M."/>
            <person name="Tripathy S."/>
            <person name="Zhang X."/>
            <person name="Dehal P."/>
            <person name="Jiang R.H."/>
            <person name="Aerts A."/>
            <person name="Arredondo F.D."/>
            <person name="Baxter L."/>
            <person name="Bensasson D."/>
            <person name="Beynon J.L."/>
            <person name="Chapman J."/>
            <person name="Damasceno C.M."/>
            <person name="Dorrance A.E."/>
            <person name="Dou D."/>
            <person name="Dickerman A.W."/>
            <person name="Dubchak I.L."/>
            <person name="Garbelotto M."/>
            <person name="Gijzen M."/>
            <person name="Gordon S.G."/>
            <person name="Govers F."/>
            <person name="Grunwald N.J."/>
            <person name="Huang W."/>
            <person name="Ivors K.L."/>
            <person name="Jones R.W."/>
            <person name="Kamoun S."/>
            <person name="Krampis K."/>
            <person name="Lamour K.H."/>
            <person name="Lee M.K."/>
            <person name="McDonald W.H."/>
            <person name="Medina M."/>
            <person name="Meijer H.J."/>
            <person name="Nordberg E.K."/>
            <person name="Maclean D.J."/>
            <person name="Ospina-Giraldo M.D."/>
            <person name="Morris P.F."/>
            <person name="Phuntumart V."/>
            <person name="Putnam N.H."/>
            <person name="Rash S."/>
            <person name="Rose J.K."/>
            <person name="Sakihama Y."/>
            <person name="Salamov A.A."/>
            <person name="Savidor A."/>
            <person name="Scheuring C.F."/>
            <person name="Smith B.M."/>
            <person name="Sobral B.W."/>
            <person name="Terry A."/>
            <person name="Torto-Alalibo T.A."/>
            <person name="Win J."/>
            <person name="Xu Z."/>
            <person name="Zhang H."/>
            <person name="Grigoriev I.V."/>
            <person name="Rokhsar D.S."/>
            <person name="Boore J.L."/>
        </authorList>
    </citation>
    <scope>NUCLEOTIDE SEQUENCE [LARGE SCALE GENOMIC DNA]</scope>
    <source>
        <strain evidence="1 2">P6497</strain>
    </source>
</reference>
<dbReference type="PANTHER" id="PTHR37067">
    <property type="entry name" value="PX DOMAIN-CONTAINING PROTEIN"/>
    <property type="match status" value="1"/>
</dbReference>
<dbReference type="PANTHER" id="PTHR37067:SF3">
    <property type="entry name" value="PX DOMAIN-CONTAINING PROTEIN"/>
    <property type="match status" value="1"/>
</dbReference>
<dbReference type="EMBL" id="JH159182">
    <property type="protein sequence ID" value="EGZ04484.1"/>
    <property type="molecule type" value="Genomic_DNA"/>
</dbReference>
<accession>G5AJ22</accession>
<protein>
    <submittedName>
        <fullName evidence="1">Uncharacterized protein</fullName>
    </submittedName>
</protein>
<gene>
    <name evidence="1" type="ORF">PHYSODRAFT_454211</name>
</gene>
<feature type="non-terminal residue" evidence="1">
    <location>
        <position position="1"/>
    </location>
</feature>
<evidence type="ECO:0000313" key="2">
    <source>
        <dbReference type="Proteomes" id="UP000002640"/>
    </source>
</evidence>
<dbReference type="KEGG" id="psoj:PHYSODRAFT_454211"/>
<evidence type="ECO:0000313" key="1">
    <source>
        <dbReference type="EMBL" id="EGZ04484.1"/>
    </source>
</evidence>
<keyword evidence="2" id="KW-1185">Reference proteome</keyword>
<feature type="non-terminal residue" evidence="1">
    <location>
        <position position="80"/>
    </location>
</feature>
<dbReference type="GeneID" id="20653026"/>
<sequence>WRGIFKKSLGLRPTRRDPNTHVVTRAVCMLCVNVGRETQPARGRRSRGPPVDEQFFQFPWRVDNIKSHHLCFHPRIWAQH</sequence>
<dbReference type="InParanoid" id="G5AJ22"/>
<dbReference type="Proteomes" id="UP000002640">
    <property type="component" value="Unassembled WGS sequence"/>
</dbReference>